<protein>
    <submittedName>
        <fullName evidence="2">Uncharacterized protein</fullName>
    </submittedName>
</protein>
<accession>A0ABT3N726</accession>
<comment type="caution">
    <text evidence="2">The sequence shown here is derived from an EMBL/GenBank/DDBJ whole genome shotgun (WGS) entry which is preliminary data.</text>
</comment>
<gene>
    <name evidence="2" type="ORF">OOT00_04595</name>
</gene>
<keyword evidence="1" id="KW-0812">Transmembrane</keyword>
<dbReference type="EMBL" id="JAPFPW010000003">
    <property type="protein sequence ID" value="MCW7753262.1"/>
    <property type="molecule type" value="Genomic_DNA"/>
</dbReference>
<organism evidence="2 3">
    <name type="scientific">Desulfobotulus pelophilus</name>
    <dbReference type="NCBI Taxonomy" id="2823377"/>
    <lineage>
        <taxon>Bacteria</taxon>
        <taxon>Pseudomonadati</taxon>
        <taxon>Thermodesulfobacteriota</taxon>
        <taxon>Desulfobacteria</taxon>
        <taxon>Desulfobacterales</taxon>
        <taxon>Desulfobacteraceae</taxon>
        <taxon>Desulfobotulus</taxon>
    </lineage>
</organism>
<dbReference type="RefSeq" id="WP_265424118.1">
    <property type="nucleotide sequence ID" value="NZ_JAPFPW010000003.1"/>
</dbReference>
<reference evidence="2 3" key="1">
    <citation type="submission" date="2022-11" db="EMBL/GenBank/DDBJ databases">
        <title>Desulfobotulus tamanensis H1 sp. nov. - anaerobic, alkaliphilic, sulphate reducing bacterium isolated from terrestrial mud volcano.</title>
        <authorList>
            <person name="Frolova A."/>
            <person name="Merkel A.Y."/>
            <person name="Slobodkin A.I."/>
        </authorList>
    </citation>
    <scope>NUCLEOTIDE SEQUENCE [LARGE SCALE GENOMIC DNA]</scope>
    <source>
        <strain evidence="2 3">H1</strain>
    </source>
</reference>
<keyword evidence="1" id="KW-1133">Transmembrane helix</keyword>
<proteinExistence type="predicted"/>
<feature type="transmembrane region" description="Helical" evidence="1">
    <location>
        <begin position="37"/>
        <end position="56"/>
    </location>
</feature>
<keyword evidence="3" id="KW-1185">Reference proteome</keyword>
<sequence length="68" mass="7750">MIPRLFMLAALVCLILALLTLTPWASASKECLFGYKAYCSFTPGSTFILGMMAYIFHDMARKMKHRQE</sequence>
<evidence type="ECO:0000313" key="2">
    <source>
        <dbReference type="EMBL" id="MCW7753262.1"/>
    </source>
</evidence>
<name>A0ABT3N726_9BACT</name>
<evidence type="ECO:0000313" key="3">
    <source>
        <dbReference type="Proteomes" id="UP001209681"/>
    </source>
</evidence>
<dbReference type="Proteomes" id="UP001209681">
    <property type="component" value="Unassembled WGS sequence"/>
</dbReference>
<keyword evidence="1" id="KW-0472">Membrane</keyword>
<evidence type="ECO:0000256" key="1">
    <source>
        <dbReference type="SAM" id="Phobius"/>
    </source>
</evidence>